<dbReference type="Proteomes" id="UP000677803">
    <property type="component" value="Unassembled WGS sequence"/>
</dbReference>
<organism evidence="2 3">
    <name type="scientific">Menidia menidia</name>
    <name type="common">Atlantic silverside</name>
    <dbReference type="NCBI Taxonomy" id="238744"/>
    <lineage>
        <taxon>Eukaryota</taxon>
        <taxon>Metazoa</taxon>
        <taxon>Chordata</taxon>
        <taxon>Craniata</taxon>
        <taxon>Vertebrata</taxon>
        <taxon>Euteleostomi</taxon>
        <taxon>Actinopterygii</taxon>
        <taxon>Neopterygii</taxon>
        <taxon>Teleostei</taxon>
        <taxon>Neoteleostei</taxon>
        <taxon>Acanthomorphata</taxon>
        <taxon>Ovalentaria</taxon>
        <taxon>Atherinomorphae</taxon>
        <taxon>Atheriniformes</taxon>
        <taxon>Atherinopsidae</taxon>
        <taxon>Menidiinae</taxon>
        <taxon>Menidia</taxon>
    </lineage>
</organism>
<evidence type="ECO:0000313" key="3">
    <source>
        <dbReference type="Proteomes" id="UP000677803"/>
    </source>
</evidence>
<feature type="non-terminal residue" evidence="2">
    <location>
        <position position="1"/>
    </location>
</feature>
<comment type="caution">
    <text evidence="2">The sequence shown here is derived from an EMBL/GenBank/DDBJ whole genome shotgun (WGS) entry which is preliminary data.</text>
</comment>
<accession>A0A8S4BB26</accession>
<evidence type="ECO:0000256" key="1">
    <source>
        <dbReference type="SAM" id="SignalP"/>
    </source>
</evidence>
<gene>
    <name evidence="2" type="ORF">MMEN_LOCUS13041</name>
</gene>
<keyword evidence="1" id="KW-0732">Signal</keyword>
<dbReference type="EMBL" id="CAJRST010014446">
    <property type="protein sequence ID" value="CAG5929414.1"/>
    <property type="molecule type" value="Genomic_DNA"/>
</dbReference>
<dbReference type="OrthoDB" id="10063988at2759"/>
<reference evidence="2" key="1">
    <citation type="submission" date="2021-05" db="EMBL/GenBank/DDBJ databases">
        <authorList>
            <person name="Tigano A."/>
        </authorList>
    </citation>
    <scope>NUCLEOTIDE SEQUENCE</scope>
</reference>
<feature type="chain" id="PRO_5035777553" evidence="1">
    <location>
        <begin position="27"/>
        <end position="472"/>
    </location>
</feature>
<name>A0A8S4BB26_9TELE</name>
<proteinExistence type="predicted"/>
<protein>
    <submittedName>
        <fullName evidence="2">(Atlantic silverside) hypothetical protein</fullName>
    </submittedName>
</protein>
<feature type="signal peptide" evidence="1">
    <location>
        <begin position="1"/>
        <end position="26"/>
    </location>
</feature>
<evidence type="ECO:0000313" key="2">
    <source>
        <dbReference type="EMBL" id="CAG5929414.1"/>
    </source>
</evidence>
<keyword evidence="3" id="KW-1185">Reference proteome</keyword>
<dbReference type="AlphaFoldDB" id="A0A8S4BB26"/>
<sequence length="472" mass="52753">ALSRGTDALRMLLSVLLLLLVSSTQATHFYGTVMTYYPKDNGNGTITVILRYKLSFHHCSGSYTWTCTSGFDCGVLTQSFLREVDRESNGEWCQREGLLLSSNDSSNAPFQMQLDGGNWIDNIVNGIQNWKAVTGVELRNRSDTGMANTSPQTTILPALRVPSNCQRDFDLLAFDPDGDVVKCRNGAGSECDPCTPPSVLSLTSSSCKLSFSPTNSSSEGPYAVQLMMEDFPRQSITLTQTNGEQVVKSTSDAISKIPIQFVVKVDPVAPSCTEGHFLPKFLAPTPANRAQLYIPVNQVLEIPIRAEAANSVISELLFSGPHNVNQNDLGSGNFSLTWTPSEQEDGQSHPICFVIQANSSSRLYHSELRCLIVTVGNFTYNYHISAYNNHLFTYNYHSSTYNNHCFTYNYHSSAYNYHSFTYNHHHLTNYYSSAYNNHCFNYNYHSSAYNYHISTYNYHISTCNFSSYPTHV</sequence>